<comment type="caution">
    <text evidence="3">The sequence shown here is derived from an EMBL/GenBank/DDBJ whole genome shotgun (WGS) entry which is preliminary data.</text>
</comment>
<dbReference type="PANTHER" id="PTHR10334">
    <property type="entry name" value="CYSTEINE-RICH SECRETORY PROTEIN-RELATED"/>
    <property type="match status" value="1"/>
</dbReference>
<dbReference type="EMBL" id="CATQJL010000001">
    <property type="protein sequence ID" value="CAJ0591431.1"/>
    <property type="molecule type" value="Genomic_DNA"/>
</dbReference>
<dbReference type="InterPro" id="IPR014044">
    <property type="entry name" value="CAP_dom"/>
</dbReference>
<organism evidence="3 4">
    <name type="scientific">Cylicocyclus nassatus</name>
    <name type="common">Nematode worm</name>
    <dbReference type="NCBI Taxonomy" id="53992"/>
    <lineage>
        <taxon>Eukaryota</taxon>
        <taxon>Metazoa</taxon>
        <taxon>Ecdysozoa</taxon>
        <taxon>Nematoda</taxon>
        <taxon>Chromadorea</taxon>
        <taxon>Rhabditida</taxon>
        <taxon>Rhabditina</taxon>
        <taxon>Rhabditomorpha</taxon>
        <taxon>Strongyloidea</taxon>
        <taxon>Strongylidae</taxon>
        <taxon>Cylicocyclus</taxon>
    </lineage>
</organism>
<feature type="compositionally biased region" description="Low complexity" evidence="1">
    <location>
        <begin position="177"/>
        <end position="192"/>
    </location>
</feature>
<dbReference type="SMART" id="SM00198">
    <property type="entry name" value="SCP"/>
    <property type="match status" value="1"/>
</dbReference>
<dbReference type="InterPro" id="IPR001283">
    <property type="entry name" value="CRISP-related"/>
</dbReference>
<dbReference type="Proteomes" id="UP001176961">
    <property type="component" value="Unassembled WGS sequence"/>
</dbReference>
<dbReference type="SUPFAM" id="SSF55797">
    <property type="entry name" value="PR-1-like"/>
    <property type="match status" value="1"/>
</dbReference>
<dbReference type="PRINTS" id="PR00837">
    <property type="entry name" value="V5TPXLIKE"/>
</dbReference>
<keyword evidence="4" id="KW-1185">Reference proteome</keyword>
<proteinExistence type="predicted"/>
<dbReference type="Gene3D" id="3.40.33.10">
    <property type="entry name" value="CAP"/>
    <property type="match status" value="2"/>
</dbReference>
<dbReference type="Pfam" id="PF00188">
    <property type="entry name" value="CAP"/>
    <property type="match status" value="1"/>
</dbReference>
<reference evidence="3" key="1">
    <citation type="submission" date="2023-07" db="EMBL/GenBank/DDBJ databases">
        <authorList>
            <consortium name="CYATHOMIX"/>
        </authorList>
    </citation>
    <scope>NUCLEOTIDE SEQUENCE</scope>
    <source>
        <strain evidence="3">N/A</strain>
    </source>
</reference>
<evidence type="ECO:0000313" key="4">
    <source>
        <dbReference type="Proteomes" id="UP001176961"/>
    </source>
</evidence>
<accession>A0AA36DPJ0</accession>
<protein>
    <recommendedName>
        <fullName evidence="2">SCP domain-containing protein</fullName>
    </recommendedName>
</protein>
<feature type="domain" description="SCP" evidence="2">
    <location>
        <begin position="254"/>
        <end position="412"/>
    </location>
</feature>
<feature type="region of interest" description="Disordered" evidence="1">
    <location>
        <begin position="177"/>
        <end position="199"/>
    </location>
</feature>
<name>A0AA36DPJ0_CYLNA</name>
<dbReference type="InterPro" id="IPR035940">
    <property type="entry name" value="CAP_sf"/>
</dbReference>
<evidence type="ECO:0000256" key="1">
    <source>
        <dbReference type="SAM" id="MobiDB-lite"/>
    </source>
</evidence>
<dbReference type="AlphaFoldDB" id="A0AA36DPJ0"/>
<sequence>MFQEWDCDFEEYLQEDVNWHQCDYLDNYKPYSEIASNYSCVYKGSDFEIDPDYQFANVIGWDELLIPYLQVIDEIDKAAFSIEYGRVAMKDETFDDVHDYAEWMRADVTKVACALKRCILNKAQYATICCTDQKPIQKGSNYTLYETETTTTTTTTTPATTATTIASTAIASTAATTENTTSVANTPTATPCPTAPTTPCPTAPTTPCPTYPPARAKREVKAVNAHVFVKRGKLPKAAPDENTICSSNIGMTDSIRALFLDMHNYRRAKLALGEVTTYNRKRMLPAKNMMKLSYACGLEASALRYAAHCPLTKSKASVRPNQGENFLRLAKVGFSSCADAVNMTVYDWWDVVNDTPVIDNTAKLLTRRLRSPIATFTQMAWATTRFLGCAIADCNSYYVSICRYSPEGNVIGEMVYEPGHTCTECSRGTTCEEELGLCV</sequence>
<evidence type="ECO:0000259" key="2">
    <source>
        <dbReference type="SMART" id="SM00198"/>
    </source>
</evidence>
<dbReference type="CDD" id="cd05380">
    <property type="entry name" value="CAP_euk"/>
    <property type="match status" value="1"/>
</dbReference>
<evidence type="ECO:0000313" key="3">
    <source>
        <dbReference type="EMBL" id="CAJ0591431.1"/>
    </source>
</evidence>
<gene>
    <name evidence="3" type="ORF">CYNAS_LOCUS3414</name>
</gene>